<comment type="similarity">
    <text evidence="9">Belongs to the MscL family.</text>
</comment>
<dbReference type="InterPro" id="IPR037673">
    <property type="entry name" value="MSC/AndL"/>
</dbReference>
<keyword evidence="4 9" id="KW-0812">Transmembrane</keyword>
<dbReference type="SUPFAM" id="SSF81330">
    <property type="entry name" value="Gated mechanosensitive channel"/>
    <property type="match status" value="1"/>
</dbReference>
<dbReference type="InterPro" id="IPR001185">
    <property type="entry name" value="MS_channel"/>
</dbReference>
<evidence type="ECO:0000256" key="4">
    <source>
        <dbReference type="ARBA" id="ARBA00022692"/>
    </source>
</evidence>
<evidence type="ECO:0000256" key="8">
    <source>
        <dbReference type="ARBA" id="ARBA00023303"/>
    </source>
</evidence>
<keyword evidence="6 9" id="KW-0406">Ion transport</keyword>
<dbReference type="Gene3D" id="1.10.1200.120">
    <property type="entry name" value="Large-conductance mechanosensitive channel, MscL, domain 1"/>
    <property type="match status" value="1"/>
</dbReference>
<dbReference type="GO" id="GO:0008381">
    <property type="term" value="F:mechanosensitive monoatomic ion channel activity"/>
    <property type="evidence" value="ECO:0007669"/>
    <property type="project" value="UniProtKB-UniRule"/>
</dbReference>
<gene>
    <name evidence="9" type="primary">mscL</name>
    <name evidence="10" type="ORF">SAMN05192557_0274</name>
</gene>
<comment type="subcellular location">
    <subcellularLocation>
        <location evidence="9">Cell membrane</location>
        <topology evidence="9">Multi-pass membrane protein</topology>
    </subcellularLocation>
    <subcellularLocation>
        <location evidence="1">Membrane</location>
        <topology evidence="1">Multi-pass membrane protein</topology>
    </subcellularLocation>
</comment>
<evidence type="ECO:0000256" key="5">
    <source>
        <dbReference type="ARBA" id="ARBA00022989"/>
    </source>
</evidence>
<dbReference type="NCBIfam" id="TIGR00220">
    <property type="entry name" value="mscL"/>
    <property type="match status" value="1"/>
</dbReference>
<protein>
    <recommendedName>
        <fullName evidence="9">Large-conductance mechanosensitive channel</fullName>
    </recommendedName>
</protein>
<organism evidence="10 11">
    <name type="scientific">Aliicoccus persicus</name>
    <dbReference type="NCBI Taxonomy" id="930138"/>
    <lineage>
        <taxon>Bacteria</taxon>
        <taxon>Bacillati</taxon>
        <taxon>Bacillota</taxon>
        <taxon>Bacilli</taxon>
        <taxon>Bacillales</taxon>
        <taxon>Staphylococcaceae</taxon>
        <taxon>Aliicoccus</taxon>
    </lineage>
</organism>
<comment type="subunit">
    <text evidence="9">Homopentamer.</text>
</comment>
<evidence type="ECO:0000256" key="6">
    <source>
        <dbReference type="ARBA" id="ARBA00023065"/>
    </source>
</evidence>
<evidence type="ECO:0000256" key="9">
    <source>
        <dbReference type="HAMAP-Rule" id="MF_00115"/>
    </source>
</evidence>
<keyword evidence="3 9" id="KW-1003">Cell membrane</keyword>
<keyword evidence="5 9" id="KW-1133">Transmembrane helix</keyword>
<keyword evidence="11" id="KW-1185">Reference proteome</keyword>
<dbReference type="OrthoDB" id="9810350at2"/>
<evidence type="ECO:0000256" key="2">
    <source>
        <dbReference type="ARBA" id="ARBA00022448"/>
    </source>
</evidence>
<feature type="transmembrane region" description="Helical" evidence="9">
    <location>
        <begin position="12"/>
        <end position="35"/>
    </location>
</feature>
<dbReference type="InterPro" id="IPR036019">
    <property type="entry name" value="MscL_channel"/>
</dbReference>
<reference evidence="10 11" key="1">
    <citation type="submission" date="2016-10" db="EMBL/GenBank/DDBJ databases">
        <authorList>
            <person name="Varghese N."/>
            <person name="Submissions S."/>
        </authorList>
    </citation>
    <scope>NUCLEOTIDE SEQUENCE [LARGE SCALE GENOMIC DNA]</scope>
    <source>
        <strain evidence="10 11">IBRC-M10081</strain>
    </source>
</reference>
<sequence length="121" mass="13684">MLQELKEFLMRGNVIDLAVAVVIATAFGNIVNALVEHIIMPAVALIFGDTDFTSDWVWNGITYGMFIQAVIDFLIIGTSVFVFIKVFNKLTGGKFEAEEEEEEEDEQTVLLREIRDSLRRP</sequence>
<accession>A0A662Z152</accession>
<dbReference type="Pfam" id="PF01741">
    <property type="entry name" value="MscL"/>
    <property type="match status" value="1"/>
</dbReference>
<feature type="transmembrane region" description="Helical" evidence="9">
    <location>
        <begin position="61"/>
        <end position="84"/>
    </location>
</feature>
<dbReference type="AlphaFoldDB" id="A0A662Z152"/>
<dbReference type="EMBL" id="FOIT01000001">
    <property type="protein sequence ID" value="SEV82672.1"/>
    <property type="molecule type" value="Genomic_DNA"/>
</dbReference>
<comment type="function">
    <text evidence="9">Channel that opens in response to stretch forces in the membrane lipid bilayer. May participate in the regulation of osmotic pressure changes within the cell.</text>
</comment>
<dbReference type="RefSeq" id="WP_091473152.1">
    <property type="nucleotide sequence ID" value="NZ_FOIT01000001.1"/>
</dbReference>
<dbReference type="PANTHER" id="PTHR30266">
    <property type="entry name" value="MECHANOSENSITIVE CHANNEL MSCL"/>
    <property type="match status" value="1"/>
</dbReference>
<dbReference type="HAMAP" id="MF_00115">
    <property type="entry name" value="MscL"/>
    <property type="match status" value="1"/>
</dbReference>
<evidence type="ECO:0000313" key="10">
    <source>
        <dbReference type="EMBL" id="SEV82672.1"/>
    </source>
</evidence>
<dbReference type="Proteomes" id="UP000243605">
    <property type="component" value="Unassembled WGS sequence"/>
</dbReference>
<evidence type="ECO:0000256" key="1">
    <source>
        <dbReference type="ARBA" id="ARBA00004141"/>
    </source>
</evidence>
<evidence type="ECO:0000256" key="3">
    <source>
        <dbReference type="ARBA" id="ARBA00022475"/>
    </source>
</evidence>
<evidence type="ECO:0000256" key="7">
    <source>
        <dbReference type="ARBA" id="ARBA00023136"/>
    </source>
</evidence>
<name>A0A662Z152_9STAP</name>
<dbReference type="PRINTS" id="PR01264">
    <property type="entry name" value="MECHCHANNEL"/>
</dbReference>
<keyword evidence="7 9" id="KW-0472">Membrane</keyword>
<proteinExistence type="inferred from homology"/>
<keyword evidence="2 9" id="KW-0813">Transport</keyword>
<evidence type="ECO:0000313" key="11">
    <source>
        <dbReference type="Proteomes" id="UP000243605"/>
    </source>
</evidence>
<dbReference type="PANTHER" id="PTHR30266:SF2">
    <property type="entry name" value="LARGE-CONDUCTANCE MECHANOSENSITIVE CHANNEL"/>
    <property type="match status" value="1"/>
</dbReference>
<keyword evidence="8 9" id="KW-0407">Ion channel</keyword>
<dbReference type="GO" id="GO:0005886">
    <property type="term" value="C:plasma membrane"/>
    <property type="evidence" value="ECO:0007669"/>
    <property type="project" value="UniProtKB-SubCell"/>
</dbReference>